<keyword evidence="2" id="KW-0175">Coiled coil</keyword>
<evidence type="ECO:0000313" key="4">
    <source>
        <dbReference type="EMBL" id="SOD90763.1"/>
    </source>
</evidence>
<dbReference type="Proteomes" id="UP000219621">
    <property type="component" value="Unassembled WGS sequence"/>
</dbReference>
<dbReference type="Gene3D" id="2.40.30.170">
    <property type="match status" value="1"/>
</dbReference>
<name>A0A286G5I6_9PROT</name>
<feature type="signal peptide" evidence="3">
    <location>
        <begin position="1"/>
        <end position="17"/>
    </location>
</feature>
<keyword evidence="3" id="KW-0732">Signal</keyword>
<dbReference type="EMBL" id="OCNJ01000001">
    <property type="protein sequence ID" value="SOD90763.1"/>
    <property type="molecule type" value="Genomic_DNA"/>
</dbReference>
<comment type="similarity">
    <text evidence="1">Belongs to the membrane fusion protein (MFP) (TC 8.A.1) family.</text>
</comment>
<evidence type="ECO:0000256" key="3">
    <source>
        <dbReference type="SAM" id="SignalP"/>
    </source>
</evidence>
<dbReference type="PANTHER" id="PTHR30469:SF15">
    <property type="entry name" value="HLYD FAMILY OF SECRETION PROTEINS"/>
    <property type="match status" value="1"/>
</dbReference>
<dbReference type="SUPFAM" id="SSF111369">
    <property type="entry name" value="HlyD-like secretion proteins"/>
    <property type="match status" value="1"/>
</dbReference>
<proteinExistence type="inferred from homology"/>
<dbReference type="Gene3D" id="2.40.50.100">
    <property type="match status" value="1"/>
</dbReference>
<sequence>MRVSRLLVLAAVLPVLAGGAAAPGLAQGGADGLTARGLLVPAREAVLSAEIAGRIADMPVRTGGRFEKGAVLVEFDCRLYQARLNEARGRLAAAQARLASNEQLRKLNSIGDLDVAISRAEVQEVKAVVDGAAVMVDRCKVAAPWPGRVVQQHAKTHESVEAGKQLIEVLDDTALEVEVIVPSPWLGWLKAGHPLTVTVDETGTSHPAKVSRLGARVDPVSQSVTVYAALDKPAPDLLAGMSGTAAFAAPSAR</sequence>
<dbReference type="AlphaFoldDB" id="A0A286G5I6"/>
<evidence type="ECO:0000313" key="5">
    <source>
        <dbReference type="Proteomes" id="UP000219621"/>
    </source>
</evidence>
<accession>A0A286G5I6</accession>
<evidence type="ECO:0000256" key="2">
    <source>
        <dbReference type="SAM" id="Coils"/>
    </source>
</evidence>
<dbReference type="NCBIfam" id="TIGR01730">
    <property type="entry name" value="RND_mfp"/>
    <property type="match status" value="1"/>
</dbReference>
<dbReference type="PANTHER" id="PTHR30469">
    <property type="entry name" value="MULTIDRUG RESISTANCE PROTEIN MDTA"/>
    <property type="match status" value="1"/>
</dbReference>
<keyword evidence="5" id="KW-1185">Reference proteome</keyword>
<dbReference type="RefSeq" id="WP_245913342.1">
    <property type="nucleotide sequence ID" value="NZ_OCNJ01000001.1"/>
</dbReference>
<feature type="chain" id="PRO_5012945076" evidence="3">
    <location>
        <begin position="18"/>
        <end position="253"/>
    </location>
</feature>
<gene>
    <name evidence="4" type="ORF">SAMN05421508_101651</name>
</gene>
<evidence type="ECO:0000256" key="1">
    <source>
        <dbReference type="ARBA" id="ARBA00009477"/>
    </source>
</evidence>
<reference evidence="5" key="1">
    <citation type="submission" date="2017-09" db="EMBL/GenBank/DDBJ databases">
        <authorList>
            <person name="Varghese N."/>
            <person name="Submissions S."/>
        </authorList>
    </citation>
    <scope>NUCLEOTIDE SEQUENCE [LARGE SCALE GENOMIC DNA]</scope>
    <source>
        <strain evidence="5">USBA 140</strain>
    </source>
</reference>
<dbReference type="GO" id="GO:1990281">
    <property type="term" value="C:efflux pump complex"/>
    <property type="evidence" value="ECO:0007669"/>
    <property type="project" value="TreeGrafter"/>
</dbReference>
<organism evidence="4 5">
    <name type="scientific">Caenispirillum bisanense</name>
    <dbReference type="NCBI Taxonomy" id="414052"/>
    <lineage>
        <taxon>Bacteria</taxon>
        <taxon>Pseudomonadati</taxon>
        <taxon>Pseudomonadota</taxon>
        <taxon>Alphaproteobacteria</taxon>
        <taxon>Rhodospirillales</taxon>
        <taxon>Novispirillaceae</taxon>
        <taxon>Caenispirillum</taxon>
    </lineage>
</organism>
<protein>
    <submittedName>
        <fullName evidence="4">RND family efflux transporter, MFP subunit</fullName>
    </submittedName>
</protein>
<dbReference type="GO" id="GO:0015562">
    <property type="term" value="F:efflux transmembrane transporter activity"/>
    <property type="evidence" value="ECO:0007669"/>
    <property type="project" value="TreeGrafter"/>
</dbReference>
<feature type="coiled-coil region" evidence="2">
    <location>
        <begin position="77"/>
        <end position="104"/>
    </location>
</feature>
<dbReference type="InterPro" id="IPR006143">
    <property type="entry name" value="RND_pump_MFP"/>
</dbReference>